<comment type="caution">
    <text evidence="1">The sequence shown here is derived from an EMBL/GenBank/DDBJ whole genome shotgun (WGS) entry which is preliminary data.</text>
</comment>
<organism evidence="1 2">
    <name type="scientific">Burkholderia pseudomallei</name>
    <name type="common">Pseudomonas pseudomallei</name>
    <dbReference type="NCBI Taxonomy" id="28450"/>
    <lineage>
        <taxon>Bacteria</taxon>
        <taxon>Pseudomonadati</taxon>
        <taxon>Pseudomonadota</taxon>
        <taxon>Betaproteobacteria</taxon>
        <taxon>Burkholderiales</taxon>
        <taxon>Burkholderiaceae</taxon>
        <taxon>Burkholderia</taxon>
        <taxon>pseudomallei group</taxon>
    </lineage>
</organism>
<protein>
    <submittedName>
        <fullName evidence="1">Uncharacterized protein</fullName>
    </submittedName>
</protein>
<name>A0AA40JFI4_BURPE</name>
<reference evidence="1 2" key="1">
    <citation type="submission" date="2014-08" db="EMBL/GenBank/DDBJ databases">
        <authorList>
            <person name="Bunnell A."/>
            <person name="Chain P.S."/>
            <person name="Chertkov O."/>
            <person name="Currie B.J."/>
            <person name="Daligault H.E."/>
            <person name="Davenport K.W."/>
            <person name="Davis C."/>
            <person name="Gleasner C.D."/>
            <person name="Johnson S.L."/>
            <person name="Kaestli M."/>
            <person name="Koren S."/>
            <person name="Kunde Y.A."/>
            <person name="Mayo M."/>
            <person name="McMurry K.K."/>
            <person name="Price E.P."/>
            <person name="Reitenga K.G."/>
            <person name="Robison R."/>
            <person name="Rosovitz M.J."/>
            <person name="Sarovich D.S."/>
            <person name="Teshima H."/>
        </authorList>
    </citation>
    <scope>NUCLEOTIDE SEQUENCE [LARGE SCALE GENOMIC DNA]</scope>
    <source>
        <strain evidence="1 2">MSHR44</strain>
    </source>
</reference>
<dbReference type="AlphaFoldDB" id="A0AA40JFI4"/>
<dbReference type="EMBL" id="JQIM01000009">
    <property type="protein sequence ID" value="KGX11539.1"/>
    <property type="molecule type" value="Genomic_DNA"/>
</dbReference>
<gene>
    <name evidence="1" type="ORF">Y036_4747</name>
</gene>
<evidence type="ECO:0000313" key="2">
    <source>
        <dbReference type="Proteomes" id="UP000030475"/>
    </source>
</evidence>
<accession>A0AA40JFI4</accession>
<sequence>MQRDKRARARGIDSLARPVRAEQVRQPVRQHRVRVADREMAVRAGQQRHVVGRADADEHRRVAAHQIGRAHRRVLERRPRGLHQQALLRVHLLGFARRDAEERGVEIFDARDEAAPARCGLAVARAPIPARGRRLGDQIVARGEMPPERVEVGRLREDAGHADDRDIGGRFVRVGGGRAARVVTWIFVCVAARLAGARMRVEKRLARGPRRPGSHVRLRRAVLGRGRAGPSGRVGVVPGPDAVLARERRRMPRDEMLGDPARHVHVEEQRRREIEPVVFVQASGQFDVLHRIEAERVQRALRGRRVERAAGDVAGERQDGRFDGRDECAGGRGGGHGNRLCRVLESARRARRAVRVNAATSRGAAACNRRGRASIDRSRSRTAWSRRAACRPCR</sequence>
<dbReference type="Proteomes" id="UP000030475">
    <property type="component" value="Unassembled WGS sequence"/>
</dbReference>
<proteinExistence type="predicted"/>
<evidence type="ECO:0000313" key="1">
    <source>
        <dbReference type="EMBL" id="KGX11539.1"/>
    </source>
</evidence>